<dbReference type="Pfam" id="PF14534">
    <property type="entry name" value="DUF4440"/>
    <property type="match status" value="1"/>
</dbReference>
<feature type="domain" description="DUF4440" evidence="1">
    <location>
        <begin position="10"/>
        <end position="125"/>
    </location>
</feature>
<dbReference type="SUPFAM" id="SSF54427">
    <property type="entry name" value="NTF2-like"/>
    <property type="match status" value="1"/>
</dbReference>
<dbReference type="InterPro" id="IPR011944">
    <property type="entry name" value="Steroid_delta5-4_isomerase"/>
</dbReference>
<protein>
    <recommendedName>
        <fullName evidence="1">DUF4440 domain-containing protein</fullName>
    </recommendedName>
</protein>
<dbReference type="InterPro" id="IPR032710">
    <property type="entry name" value="NTF2-like_dom_sf"/>
</dbReference>
<dbReference type="InterPro" id="IPR027843">
    <property type="entry name" value="DUF4440"/>
</dbReference>
<dbReference type="AlphaFoldDB" id="A0A1K1RPT0"/>
<evidence type="ECO:0000313" key="2">
    <source>
        <dbReference type="EMBL" id="SFW74168.1"/>
    </source>
</evidence>
<keyword evidence="3" id="KW-1185">Reference proteome</keyword>
<evidence type="ECO:0000313" key="3">
    <source>
        <dbReference type="Proteomes" id="UP000182740"/>
    </source>
</evidence>
<dbReference type="Proteomes" id="UP000182740">
    <property type="component" value="Unassembled WGS sequence"/>
</dbReference>
<organism evidence="2 3">
    <name type="scientific">Amycolatopsis australiensis</name>
    <dbReference type="NCBI Taxonomy" id="546364"/>
    <lineage>
        <taxon>Bacteria</taxon>
        <taxon>Bacillati</taxon>
        <taxon>Actinomycetota</taxon>
        <taxon>Actinomycetes</taxon>
        <taxon>Pseudonocardiales</taxon>
        <taxon>Pseudonocardiaceae</taxon>
        <taxon>Amycolatopsis</taxon>
    </lineage>
</organism>
<name>A0A1K1RPT0_9PSEU</name>
<gene>
    <name evidence="2" type="ORF">SAMN04489730_3719</name>
</gene>
<evidence type="ECO:0000259" key="1">
    <source>
        <dbReference type="Pfam" id="PF14534"/>
    </source>
</evidence>
<dbReference type="Gene3D" id="3.10.450.50">
    <property type="match status" value="1"/>
</dbReference>
<dbReference type="RefSeq" id="WP_072477484.1">
    <property type="nucleotide sequence ID" value="NZ_FPJG01000006.1"/>
</dbReference>
<accession>A0A1K1RPT0</accession>
<sequence>MTTTTAEADVRAVLGRLVQAWNAGDATAYGRLFTEDADYVTFFGTNFPGREAIENSHRALFEGPLKGSKLTGRLGAAAKVRFVRPDVAVAVAGGGSSLTGAETTDEGRESTVSFVLVKADGEWLITAFQNTRVSDPRG</sequence>
<reference evidence="3" key="1">
    <citation type="submission" date="2016-11" db="EMBL/GenBank/DDBJ databases">
        <authorList>
            <person name="Varghese N."/>
            <person name="Submissions S."/>
        </authorList>
    </citation>
    <scope>NUCLEOTIDE SEQUENCE [LARGE SCALE GENOMIC DNA]</scope>
    <source>
        <strain evidence="3">DSM 44671</strain>
    </source>
</reference>
<dbReference type="OrthoDB" id="582247at2"/>
<proteinExistence type="predicted"/>
<dbReference type="EMBL" id="FPJG01000006">
    <property type="protein sequence ID" value="SFW74168.1"/>
    <property type="molecule type" value="Genomic_DNA"/>
</dbReference>
<dbReference type="NCBIfam" id="TIGR02246">
    <property type="entry name" value="SgcJ/EcaC family oxidoreductase"/>
    <property type="match status" value="1"/>
</dbReference>
<dbReference type="STRING" id="546364.SAMN04489730_3719"/>